<keyword evidence="3" id="KW-1185">Reference proteome</keyword>
<sequence length="478" mass="53216">MVLLFDSIVEHKSVFPHKEEEQTEVENSWDEVHAPEERLEVEESIEIALESDQLSVSSSNGSSSNVGLGARSSTSIRFVAGKDISSEQSNDSHSSNSDEHEASSQRSDDIAAFNDLHDDHQEDSEGSKFKNRYVRMGERLTDDLINAYCDRLQEAVNKEVDGMLAMQYIMLEPSLVKTLIGGDKPICQVIYDTHRVHYLVVYRKAHKTAPIIIYDPIIPHQDAIHETLNNSVCQQVATLFRHLYDEDEPLEIGIEMGLSPQQDCWSCGLRAVGHITHIVLGIHPVRYEYDLELVRDFFSRILDTLKPSRHIFESASLGKLRTDARSKLVMAKITRDGELLEEQRRSAGGEMLDARSELAVDDTQSDADSEEHQTGVTLSGVFSSSMSSPYDTIVCSQSSISDESCLSRQHSVLSDTSEVSEQECADDAVEENGGEGRNPQGWVDVVCGDDMPHVVNNKTNTAEHVENQGDMASEEVST</sequence>
<feature type="region of interest" description="Disordered" evidence="1">
    <location>
        <begin position="84"/>
        <end position="106"/>
    </location>
</feature>
<feature type="compositionally biased region" description="Acidic residues" evidence="1">
    <location>
        <begin position="359"/>
        <end position="369"/>
    </location>
</feature>
<dbReference type="InterPro" id="IPR038765">
    <property type="entry name" value="Papain-like_cys_pep_sf"/>
</dbReference>
<proteinExistence type="predicted"/>
<feature type="region of interest" description="Disordered" evidence="1">
    <location>
        <begin position="340"/>
        <end position="375"/>
    </location>
</feature>
<organism evidence="2 3">
    <name type="scientific">Toxocara canis</name>
    <name type="common">Canine roundworm</name>
    <dbReference type="NCBI Taxonomy" id="6265"/>
    <lineage>
        <taxon>Eukaryota</taxon>
        <taxon>Metazoa</taxon>
        <taxon>Ecdysozoa</taxon>
        <taxon>Nematoda</taxon>
        <taxon>Chromadorea</taxon>
        <taxon>Rhabditida</taxon>
        <taxon>Spirurina</taxon>
        <taxon>Ascaridomorpha</taxon>
        <taxon>Ascaridoidea</taxon>
        <taxon>Toxocaridae</taxon>
        <taxon>Toxocara</taxon>
    </lineage>
</organism>
<evidence type="ECO:0008006" key="4">
    <source>
        <dbReference type="Google" id="ProtNLM"/>
    </source>
</evidence>
<feature type="compositionally biased region" description="Basic and acidic residues" evidence="1">
    <location>
        <begin position="96"/>
        <end position="106"/>
    </location>
</feature>
<evidence type="ECO:0000313" key="2">
    <source>
        <dbReference type="EMBL" id="KHN75140.1"/>
    </source>
</evidence>
<reference evidence="2 3" key="1">
    <citation type="submission" date="2014-11" db="EMBL/GenBank/DDBJ databases">
        <title>Genetic blueprint of the zoonotic pathogen Toxocara canis.</title>
        <authorList>
            <person name="Zhu X.-Q."/>
            <person name="Korhonen P.K."/>
            <person name="Cai H."/>
            <person name="Young N.D."/>
            <person name="Nejsum P."/>
            <person name="von Samson-Himmelstjerna G."/>
            <person name="Boag P.R."/>
            <person name="Tan P."/>
            <person name="Li Q."/>
            <person name="Min J."/>
            <person name="Yang Y."/>
            <person name="Wang X."/>
            <person name="Fang X."/>
            <person name="Hall R.S."/>
            <person name="Hofmann A."/>
            <person name="Sternberg P.W."/>
            <person name="Jex A.R."/>
            <person name="Gasser R.B."/>
        </authorList>
    </citation>
    <scope>NUCLEOTIDE SEQUENCE [LARGE SCALE GENOMIC DNA]</scope>
    <source>
        <strain evidence="2">PN_DK_2014</strain>
    </source>
</reference>
<dbReference type="STRING" id="6265.A0A0B2V2B1"/>
<protein>
    <recommendedName>
        <fullName evidence="4">Ubiquitin-like protease family profile domain-containing protein</fullName>
    </recommendedName>
</protein>
<accession>A0A0B2V2B1</accession>
<evidence type="ECO:0000313" key="3">
    <source>
        <dbReference type="Proteomes" id="UP000031036"/>
    </source>
</evidence>
<dbReference type="SUPFAM" id="SSF54001">
    <property type="entry name" value="Cysteine proteinases"/>
    <property type="match status" value="1"/>
</dbReference>
<dbReference type="OrthoDB" id="5825090at2759"/>
<name>A0A0B2V2B1_TOXCA</name>
<evidence type="ECO:0000256" key="1">
    <source>
        <dbReference type="SAM" id="MobiDB-lite"/>
    </source>
</evidence>
<dbReference type="Proteomes" id="UP000031036">
    <property type="component" value="Unassembled WGS sequence"/>
</dbReference>
<dbReference type="AlphaFoldDB" id="A0A0B2V2B1"/>
<dbReference type="EMBL" id="JPKZ01002780">
    <property type="protein sequence ID" value="KHN75140.1"/>
    <property type="molecule type" value="Genomic_DNA"/>
</dbReference>
<comment type="caution">
    <text evidence="2">The sequence shown here is derived from an EMBL/GenBank/DDBJ whole genome shotgun (WGS) entry which is preliminary data.</text>
</comment>
<feature type="compositionally biased region" description="Low complexity" evidence="1">
    <location>
        <begin position="86"/>
        <end position="95"/>
    </location>
</feature>
<feature type="region of interest" description="Disordered" evidence="1">
    <location>
        <begin position="16"/>
        <end position="39"/>
    </location>
</feature>
<gene>
    <name evidence="2" type="ORF">Tcan_04017</name>
</gene>
<feature type="compositionally biased region" description="Basic and acidic residues" evidence="1">
    <location>
        <begin position="340"/>
        <end position="358"/>
    </location>
</feature>